<evidence type="ECO:0000256" key="2">
    <source>
        <dbReference type="ARBA" id="ARBA00012787"/>
    </source>
</evidence>
<dbReference type="EMBL" id="HBUF01543077">
    <property type="protein sequence ID" value="CAG6755812.1"/>
    <property type="molecule type" value="Transcribed_RNA"/>
</dbReference>
<dbReference type="GO" id="GO:0003723">
    <property type="term" value="F:RNA binding"/>
    <property type="evidence" value="ECO:0007669"/>
    <property type="project" value="InterPro"/>
</dbReference>
<evidence type="ECO:0000256" key="7">
    <source>
        <dbReference type="ARBA" id="ARBA00083669"/>
    </source>
</evidence>
<dbReference type="Pfam" id="PF21238">
    <property type="entry name" value="Pus10_C"/>
    <property type="match status" value="1"/>
</dbReference>
<dbReference type="Gene3D" id="3.30.70.2510">
    <property type="match status" value="1"/>
</dbReference>
<dbReference type="InterPro" id="IPR048742">
    <property type="entry name" value="Pus10_N_euk"/>
</dbReference>
<evidence type="ECO:0000313" key="11">
    <source>
        <dbReference type="EMBL" id="CAG6755812.1"/>
    </source>
</evidence>
<feature type="signal peptide" evidence="8">
    <location>
        <begin position="1"/>
        <end position="19"/>
    </location>
</feature>
<proteinExistence type="inferred from homology"/>
<organism evidence="11">
    <name type="scientific">Cacopsylla melanoneura</name>
    <dbReference type="NCBI Taxonomy" id="428564"/>
    <lineage>
        <taxon>Eukaryota</taxon>
        <taxon>Metazoa</taxon>
        <taxon>Ecdysozoa</taxon>
        <taxon>Arthropoda</taxon>
        <taxon>Hexapoda</taxon>
        <taxon>Insecta</taxon>
        <taxon>Pterygota</taxon>
        <taxon>Neoptera</taxon>
        <taxon>Paraneoptera</taxon>
        <taxon>Hemiptera</taxon>
        <taxon>Sternorrhyncha</taxon>
        <taxon>Psylloidea</taxon>
        <taxon>Psyllidae</taxon>
        <taxon>Psyllinae</taxon>
        <taxon>Cacopsylla</taxon>
    </lineage>
</organism>
<feature type="chain" id="PRO_5034223700" description="tRNA pseudouridine(55) synthase" evidence="8">
    <location>
        <begin position="20"/>
        <end position="512"/>
    </location>
</feature>
<dbReference type="FunFam" id="3.30.70.3190:FF:000001">
    <property type="entry name" value="tRNA pseudouridine synthase Pus10"/>
    <property type="match status" value="1"/>
</dbReference>
<comment type="similarity">
    <text evidence="1">Belongs to the pseudouridine synthase Pus10 family.</text>
</comment>
<sequence>MKFLYKVLFNIIVMSATETACKKPSAEKVAEVFHHMQEVGCCEMCAHLYSGQTSDSFYEKVHKEHIQNGTEGKKLKTNPCVSCLGLLHSPFKENITDRIISEIKESENDYDSFNLALTLPISYQLRAHSLGYYVKKNYPHVAHTFNNVFPWVTIKDIFKVTAAPIIAKSVGRMLKFNSELTVNVKLTYSNDELECFKLLELCPDVFGMRHTKKFKGFLFSRKSVDGALNNKHNIKLRNFYSNSPSVPNHPLLCNEVNINQSQMYCAGRHNKYSRTLPQSPWIIKGRRRFNTSVQELFSKDVQALFKAQDYTFSSSGREDVDVRMLGNGRPFSIELINPKRTKVPQEEISALMEKLNKEHAANIKLNDMQVISKDDLKYLKAGEDSKTKIYEALCVSKKPLTDELLSNLTSCVPLVIEQKTPIRVLHRRANMVRNKTIHSMNITAVPHSSTNQTYFCLNLETQAGTYVKEFVNGDFGRTTPNLGSLLNDPHIDILALDVLNINLEWPPKKKYS</sequence>
<evidence type="ECO:0000259" key="10">
    <source>
        <dbReference type="Pfam" id="PF21238"/>
    </source>
</evidence>
<dbReference type="Pfam" id="PF21237">
    <property type="entry name" value="Pus10_N_euk"/>
    <property type="match status" value="1"/>
</dbReference>
<name>A0A8D9A161_9HEMI</name>
<dbReference type="GO" id="GO:0031119">
    <property type="term" value="P:tRNA pseudouridine synthesis"/>
    <property type="evidence" value="ECO:0007669"/>
    <property type="project" value="TreeGrafter"/>
</dbReference>
<dbReference type="Gene3D" id="3.30.70.3190">
    <property type="match status" value="1"/>
</dbReference>
<evidence type="ECO:0000256" key="1">
    <source>
        <dbReference type="ARBA" id="ARBA00009652"/>
    </source>
</evidence>
<dbReference type="GO" id="GO:0160148">
    <property type="term" value="F:tRNA pseudouridine(55) synthase activity"/>
    <property type="evidence" value="ECO:0007669"/>
    <property type="project" value="UniProtKB-EC"/>
</dbReference>
<dbReference type="AlphaFoldDB" id="A0A8D9A161"/>
<evidence type="ECO:0000259" key="9">
    <source>
        <dbReference type="Pfam" id="PF21237"/>
    </source>
</evidence>
<evidence type="ECO:0000256" key="4">
    <source>
        <dbReference type="ARBA" id="ARBA00023235"/>
    </source>
</evidence>
<dbReference type="InterPro" id="IPR039894">
    <property type="entry name" value="Pus10-like"/>
</dbReference>
<accession>A0A8D9A161</accession>
<evidence type="ECO:0000256" key="8">
    <source>
        <dbReference type="SAM" id="SignalP"/>
    </source>
</evidence>
<dbReference type="InterPro" id="IPR048741">
    <property type="entry name" value="Pus10-like_C"/>
</dbReference>
<keyword evidence="4" id="KW-0413">Isomerase</keyword>
<dbReference type="InterPro" id="IPR020103">
    <property type="entry name" value="PsdUridine_synth_cat_dom_sf"/>
</dbReference>
<dbReference type="SUPFAM" id="SSF55120">
    <property type="entry name" value="Pseudouridine synthase"/>
    <property type="match status" value="1"/>
</dbReference>
<feature type="domain" description="Pus10-like C-terminal" evidence="10">
    <location>
        <begin position="264"/>
        <end position="501"/>
    </location>
</feature>
<evidence type="ECO:0000256" key="3">
    <source>
        <dbReference type="ARBA" id="ARBA00022694"/>
    </source>
</evidence>
<protein>
    <recommendedName>
        <fullName evidence="2">tRNA pseudouridine(55) synthase</fullName>
        <ecNumber evidence="2">5.4.99.25</ecNumber>
    </recommendedName>
    <alternativeName>
        <fullName evidence="7">tRNA pseudouridine 55 synthase</fullName>
    </alternativeName>
    <alternativeName>
        <fullName evidence="5">tRNA pseudouridylate synthase</fullName>
    </alternativeName>
    <alternativeName>
        <fullName evidence="6">tRNA-uridine isomerase</fullName>
    </alternativeName>
</protein>
<keyword evidence="8" id="KW-0732">Signal</keyword>
<dbReference type="EC" id="5.4.99.25" evidence="2"/>
<reference evidence="11" key="1">
    <citation type="submission" date="2021-05" db="EMBL/GenBank/DDBJ databases">
        <authorList>
            <person name="Alioto T."/>
            <person name="Alioto T."/>
            <person name="Gomez Garrido J."/>
        </authorList>
    </citation>
    <scope>NUCLEOTIDE SEQUENCE</scope>
</reference>
<dbReference type="PANTHER" id="PTHR21568:SF0">
    <property type="entry name" value="TRNA PSEUDOURIDINE SYNTHASE PUS10"/>
    <property type="match status" value="1"/>
</dbReference>
<dbReference type="PANTHER" id="PTHR21568">
    <property type="entry name" value="TRNA PSEUDOURIDINE SYNTHASE PUS10"/>
    <property type="match status" value="1"/>
</dbReference>
<dbReference type="FunFam" id="3.30.70.2510:FF:000001">
    <property type="entry name" value="tRNA pseudouridine synthase Pus10"/>
    <property type="match status" value="1"/>
</dbReference>
<evidence type="ECO:0000256" key="5">
    <source>
        <dbReference type="ARBA" id="ARBA00075270"/>
    </source>
</evidence>
<feature type="domain" description="Pus10 N-terminal eukaryotes" evidence="9">
    <location>
        <begin position="80"/>
        <end position="256"/>
    </location>
</feature>
<evidence type="ECO:0000256" key="6">
    <source>
        <dbReference type="ARBA" id="ARBA00079393"/>
    </source>
</evidence>
<keyword evidence="3" id="KW-0819">tRNA processing</keyword>